<evidence type="ECO:0000313" key="3">
    <source>
        <dbReference type="Proteomes" id="UP000218807"/>
    </source>
</evidence>
<name>A0A2A5KVA0_9HYPH</name>
<evidence type="ECO:0000256" key="1">
    <source>
        <dbReference type="SAM" id="Phobius"/>
    </source>
</evidence>
<keyword evidence="1" id="KW-1133">Transmembrane helix</keyword>
<proteinExistence type="predicted"/>
<dbReference type="InterPro" id="IPR055762">
    <property type="entry name" value="DUF7338"/>
</dbReference>
<dbReference type="RefSeq" id="WP_096762812.1">
    <property type="nucleotide sequence ID" value="NZ_NXDM01000009.1"/>
</dbReference>
<dbReference type="EMBL" id="NXDM01000009">
    <property type="protein sequence ID" value="PCK80984.1"/>
    <property type="molecule type" value="Genomic_DNA"/>
</dbReference>
<dbReference type="Pfam" id="PF24027">
    <property type="entry name" value="DUF7338"/>
    <property type="match status" value="1"/>
</dbReference>
<accession>A0A2A5KVA0</accession>
<protein>
    <submittedName>
        <fullName evidence="2">Uncharacterized protein</fullName>
    </submittedName>
</protein>
<keyword evidence="1" id="KW-0472">Membrane</keyword>
<keyword evidence="3" id="KW-1185">Reference proteome</keyword>
<gene>
    <name evidence="2" type="ORF">CPT34_11205</name>
</gene>
<comment type="caution">
    <text evidence="2">The sequence shown here is derived from an EMBL/GenBank/DDBJ whole genome shotgun (WGS) entry which is preliminary data.</text>
</comment>
<dbReference type="AlphaFoldDB" id="A0A2A5KVA0"/>
<sequence length="146" mass="16849">MSKAILRYIASLPINLLLVGLAYLLSPFLAAWSMKNGPVLPGRWRWFSTLNADLDGYIPQRVAGFDPSAKGFKLWWQRTRWTWRNPCNGWQSELLGVADIASAFTIKRDIPLDSAFYLKLWLGWNPIKRGGNYYPYMLQIGPKKKR</sequence>
<keyword evidence="1" id="KW-0812">Transmembrane</keyword>
<dbReference type="Proteomes" id="UP000218807">
    <property type="component" value="Unassembled WGS sequence"/>
</dbReference>
<evidence type="ECO:0000313" key="2">
    <source>
        <dbReference type="EMBL" id="PCK80984.1"/>
    </source>
</evidence>
<feature type="transmembrane region" description="Helical" evidence="1">
    <location>
        <begin position="12"/>
        <end position="32"/>
    </location>
</feature>
<organism evidence="2 3">
    <name type="scientific">Rhizobium sophoriradicis</name>
    <dbReference type="NCBI Taxonomy" id="1535245"/>
    <lineage>
        <taxon>Bacteria</taxon>
        <taxon>Pseudomonadati</taxon>
        <taxon>Pseudomonadota</taxon>
        <taxon>Alphaproteobacteria</taxon>
        <taxon>Hyphomicrobiales</taxon>
        <taxon>Rhizobiaceae</taxon>
        <taxon>Rhizobium/Agrobacterium group</taxon>
        <taxon>Rhizobium</taxon>
    </lineage>
</organism>
<reference evidence="2 3" key="1">
    <citation type="submission" date="2017-09" db="EMBL/GenBank/DDBJ databases">
        <title>Comparative genomics of rhizobia isolated from Phaseolus vulgaris in China.</title>
        <authorList>
            <person name="Tong W."/>
        </authorList>
    </citation>
    <scope>NUCLEOTIDE SEQUENCE [LARGE SCALE GENOMIC DNA]</scope>
    <source>
        <strain evidence="2 3">L101</strain>
    </source>
</reference>